<evidence type="ECO:0000313" key="2">
    <source>
        <dbReference type="EMBL" id="AZB71481.1"/>
    </source>
</evidence>
<proteinExistence type="predicted"/>
<evidence type="ECO:0000256" key="1">
    <source>
        <dbReference type="SAM" id="Phobius"/>
    </source>
</evidence>
<keyword evidence="1" id="KW-1133">Transmembrane helix</keyword>
<feature type="transmembrane region" description="Helical" evidence="1">
    <location>
        <begin position="49"/>
        <end position="74"/>
    </location>
</feature>
<dbReference type="Proteomes" id="UP000267249">
    <property type="component" value="Chromosome"/>
</dbReference>
<gene>
    <name evidence="2" type="ORF">DOP62_00940</name>
</gene>
<keyword evidence="1" id="KW-0812">Transmembrane</keyword>
<dbReference type="AlphaFoldDB" id="A0AAN1QL93"/>
<reference evidence="2 3" key="1">
    <citation type="journal article" date="2018" name="Sci. Rep.">
        <title>Genome Features and Biochemical Characteristics of a Robust, Fast Growing and Naturally Transformable Cyanobacterium Synechococcus elongatus PCC 11801 Isolated from India.</title>
        <authorList>
            <person name="Jaiswal D."/>
            <person name="Sengupta A."/>
            <person name="Sohoni S."/>
            <person name="Sengupta S."/>
            <person name="Phadnavis A.G."/>
            <person name="Pakrasi H.B."/>
            <person name="Wangikar P.P."/>
        </authorList>
    </citation>
    <scope>NUCLEOTIDE SEQUENCE [LARGE SCALE GENOMIC DNA]</scope>
    <source>
        <strain evidence="2 3">PCC 11801</strain>
    </source>
</reference>
<dbReference type="EMBL" id="CP030139">
    <property type="protein sequence ID" value="AZB71481.1"/>
    <property type="molecule type" value="Genomic_DNA"/>
</dbReference>
<dbReference type="Pfam" id="PF12263">
    <property type="entry name" value="DUF3611"/>
    <property type="match status" value="1"/>
</dbReference>
<keyword evidence="1" id="KW-0472">Membrane</keyword>
<feature type="transmembrane region" description="Helical" evidence="1">
    <location>
        <begin position="162"/>
        <end position="180"/>
    </location>
</feature>
<feature type="transmembrane region" description="Helical" evidence="1">
    <location>
        <begin position="15"/>
        <end position="37"/>
    </location>
</feature>
<accession>A0AAN1QL93</accession>
<dbReference type="RefSeq" id="WP_208674821.1">
    <property type="nucleotide sequence ID" value="NZ_CP030139.2"/>
</dbReference>
<organism evidence="2 3">
    <name type="scientific">Synechococcus elongatus PCC 11801</name>
    <dbReference type="NCBI Taxonomy" id="2219813"/>
    <lineage>
        <taxon>Bacteria</taxon>
        <taxon>Bacillati</taxon>
        <taxon>Cyanobacteriota</taxon>
        <taxon>Cyanophyceae</taxon>
        <taxon>Synechococcales</taxon>
        <taxon>Synechococcaceae</taxon>
        <taxon>Synechococcus</taxon>
    </lineage>
</organism>
<sequence>MDKVTLQRIATQFRLLGWGIFWTQITLAVVAFGVLMFNNLGRALTRDRIVGLGPGLSMTSLALVALAYTTYHAFRYVQLGQRLNGDPLRRPSRAETRNFVVRGIWVNAAGLLIAVLGYQALAGSLTFQASMQQPGFTGLNNQMGNNAITSLEMFSMLSNTQVLTGHVLSLFVSLWLLRILSQGANR</sequence>
<name>A0AAN1QL93_SYNEL</name>
<dbReference type="InterPro" id="IPR022051">
    <property type="entry name" value="DUF3611"/>
</dbReference>
<feature type="transmembrane region" description="Helical" evidence="1">
    <location>
        <begin position="99"/>
        <end position="121"/>
    </location>
</feature>
<evidence type="ECO:0000313" key="3">
    <source>
        <dbReference type="Proteomes" id="UP000267249"/>
    </source>
</evidence>
<protein>
    <submittedName>
        <fullName evidence="2">DUF3611 family protein</fullName>
    </submittedName>
</protein>
<dbReference type="PANTHER" id="PTHR34548:SF2">
    <property type="entry name" value="PROTEIN TIC 21, CHLOROPLASTIC"/>
    <property type="match status" value="1"/>
</dbReference>
<dbReference type="PANTHER" id="PTHR34548">
    <property type="entry name" value="PROTEIN TIC 21, CHLOROPLASTIC"/>
    <property type="match status" value="1"/>
</dbReference>